<dbReference type="PATRIC" id="fig|1469144.9.peg.5528"/>
<accession>A0A132NLA4</accession>
<evidence type="ECO:0000256" key="1">
    <source>
        <dbReference type="SAM" id="MobiDB-lite"/>
    </source>
</evidence>
<dbReference type="EMBL" id="JYIK01000175">
    <property type="protein sequence ID" value="KWX10900.1"/>
    <property type="molecule type" value="Genomic_DNA"/>
</dbReference>
<comment type="caution">
    <text evidence="2">The sequence shown here is derived from an EMBL/GenBank/DDBJ whole genome shotgun (WGS) entry which is preliminary data.</text>
</comment>
<evidence type="ECO:0000313" key="3">
    <source>
        <dbReference type="Proteomes" id="UP000070598"/>
    </source>
</evidence>
<dbReference type="AlphaFoldDB" id="A0A132NLA4"/>
<proteinExistence type="predicted"/>
<reference evidence="3" key="1">
    <citation type="submission" date="2015-02" db="EMBL/GenBank/DDBJ databases">
        <title>Physiological reanalysis, assessment of diazotrophy, and genome sequences of multiple isolates of Streptomyces thermoautotrophicus.</title>
        <authorList>
            <person name="MacKellar D.C."/>
            <person name="Lieber L."/>
            <person name="Norman J."/>
            <person name="Bolger A."/>
            <person name="Tobin C."/>
            <person name="Murray J.W."/>
            <person name="Friesen M."/>
            <person name="Prell J."/>
        </authorList>
    </citation>
    <scope>NUCLEOTIDE SEQUENCE [LARGE SCALE GENOMIC DNA]</scope>
    <source>
        <strain evidence="3">UBT1</strain>
    </source>
</reference>
<gene>
    <name evidence="2" type="ORF">TR74_00885</name>
</gene>
<evidence type="ECO:0000313" key="2">
    <source>
        <dbReference type="EMBL" id="KWX10900.1"/>
    </source>
</evidence>
<name>A0A132NLA4_9ACTN</name>
<sequence length="190" mass="19753">MQQRPPTSPTPWRANGRPVPEYSHLDGEPLCPVMGQHGYEPAQPVPAPDPGDRLAQSPAPTEPAPGGTSQGSPLASTPTTHTRAERSTTTMARRFSINLEPPTTDAEFLATCVDLGDALRSLAEEIQTWAEGLSGLGLPSSVLTPLTAIAEGIGEAAAGAARAASAFADEFEDAREVASRGMKITGRDAA</sequence>
<protein>
    <submittedName>
        <fullName evidence="2">Uncharacterized protein</fullName>
    </submittedName>
</protein>
<organism evidence="2 3">
    <name type="scientific">Carbonactinospora thermoautotrophica</name>
    <dbReference type="NCBI Taxonomy" id="1469144"/>
    <lineage>
        <taxon>Bacteria</taxon>
        <taxon>Bacillati</taxon>
        <taxon>Actinomycetota</taxon>
        <taxon>Actinomycetes</taxon>
        <taxon>Kitasatosporales</taxon>
        <taxon>Carbonactinosporaceae</taxon>
        <taxon>Carbonactinospora</taxon>
    </lineage>
</organism>
<dbReference type="Proteomes" id="UP000070598">
    <property type="component" value="Unassembled WGS sequence"/>
</dbReference>
<feature type="region of interest" description="Disordered" evidence="1">
    <location>
        <begin position="1"/>
        <end position="99"/>
    </location>
</feature>